<accession>A0ACC5REK1</accession>
<keyword evidence="2" id="KW-1185">Reference proteome</keyword>
<dbReference type="EMBL" id="JAENHL010000008">
    <property type="protein sequence ID" value="MBK1870833.1"/>
    <property type="molecule type" value="Genomic_DNA"/>
</dbReference>
<dbReference type="Proteomes" id="UP000616151">
    <property type="component" value="Unassembled WGS sequence"/>
</dbReference>
<comment type="caution">
    <text evidence="1">The sequence shown here is derived from an EMBL/GenBank/DDBJ whole genome shotgun (WGS) entry which is preliminary data.</text>
</comment>
<evidence type="ECO:0000313" key="2">
    <source>
        <dbReference type="Proteomes" id="UP000616151"/>
    </source>
</evidence>
<name>A0ACC5REK1_9HYPH</name>
<reference evidence="1" key="1">
    <citation type="submission" date="2021-01" db="EMBL/GenBank/DDBJ databases">
        <authorList>
            <person name="Sun Q."/>
        </authorList>
    </citation>
    <scope>NUCLEOTIDE SEQUENCE</scope>
    <source>
        <strain evidence="1">YIM B02566</strain>
    </source>
</reference>
<proteinExistence type="predicted"/>
<sequence length="321" mass="35003">MTDMPDNIVMPFEIKPLGVRGRIVRLGAVVDDILHKHDYPAPVSALLAEAVALTAMLGASLKFDGKFILQTNSDGPVDLLVADFSSPSGIRGYARFDADMVAALKEPTPQALLGKGHLAMTIDQGQGMERYQGIVALGGVSLTEAALGYFQQSEQIPTRLRLAAGALAQRGLRPEAWRAGAIMVQHLPRDGGISPQPFDSGDAPEGSKEEVTEDDHWVKARLLLDTVEDHELLDPMLTPEELLYRLYHEDGVTVYPAVTLERHCTCSRDKVGDLLKSFSDDDRAHMNSNGVIDVTCEFCSTHYQFAPEEVEPAPEARAQAQ</sequence>
<organism evidence="1 2">
    <name type="scientific">Taklimakanibacter albus</name>
    <dbReference type="NCBI Taxonomy" id="2800327"/>
    <lineage>
        <taxon>Bacteria</taxon>
        <taxon>Pseudomonadati</taxon>
        <taxon>Pseudomonadota</taxon>
        <taxon>Alphaproteobacteria</taxon>
        <taxon>Hyphomicrobiales</taxon>
        <taxon>Aestuariivirgaceae</taxon>
        <taxon>Taklimakanibacter</taxon>
    </lineage>
</organism>
<gene>
    <name evidence="1" type="ORF">JHL16_30990</name>
</gene>
<protein>
    <submittedName>
        <fullName evidence="1">Hsp33 family molecular chaperone</fullName>
    </submittedName>
</protein>
<evidence type="ECO:0000313" key="1">
    <source>
        <dbReference type="EMBL" id="MBK1870833.1"/>
    </source>
</evidence>